<comment type="similarity">
    <text evidence="2">Belongs to the autoinducer-2 exporter (AI-2E) (TC 2.A.86) family.</text>
</comment>
<feature type="transmembrane region" description="Helical" evidence="6">
    <location>
        <begin position="160"/>
        <end position="179"/>
    </location>
</feature>
<accession>A0A563VY80</accession>
<organism evidence="7 8">
    <name type="scientific">Hyella patelloides LEGE 07179</name>
    <dbReference type="NCBI Taxonomy" id="945734"/>
    <lineage>
        <taxon>Bacteria</taxon>
        <taxon>Bacillati</taxon>
        <taxon>Cyanobacteriota</taxon>
        <taxon>Cyanophyceae</taxon>
        <taxon>Pleurocapsales</taxon>
        <taxon>Hyellaceae</taxon>
        <taxon>Hyella</taxon>
    </lineage>
</organism>
<name>A0A563VY80_9CYAN</name>
<feature type="transmembrane region" description="Helical" evidence="6">
    <location>
        <begin position="311"/>
        <end position="337"/>
    </location>
</feature>
<evidence type="ECO:0000256" key="1">
    <source>
        <dbReference type="ARBA" id="ARBA00004141"/>
    </source>
</evidence>
<evidence type="ECO:0000313" key="8">
    <source>
        <dbReference type="Proteomes" id="UP000320055"/>
    </source>
</evidence>
<protein>
    <submittedName>
        <fullName evidence="7">Putative permease</fullName>
    </submittedName>
</protein>
<feature type="transmembrane region" description="Helical" evidence="6">
    <location>
        <begin position="12"/>
        <end position="29"/>
    </location>
</feature>
<feature type="transmembrane region" description="Helical" evidence="6">
    <location>
        <begin position="242"/>
        <end position="260"/>
    </location>
</feature>
<evidence type="ECO:0000256" key="6">
    <source>
        <dbReference type="SAM" id="Phobius"/>
    </source>
</evidence>
<sequence>MKAIAMPEKVTISLGNFLLFVAVGLLLVLCWQLRSLIVVLMIAVVIAATLAPAIATAHKLGIPRWLSVIGVYLGLIAAITGIGLLIGPTVVEQIERLIRRLPSYLEVLRSLLEDLIIRIGMSDPDDSSMISQLLDIQGLSSWAIRSSQQLVVRSYSVTKGIIGSVFSLLLALLLSGYMLSGSDKLLQDIINLFPYPWNTRLSLQVRPVSQRMGGYIQGRILVSAILGVVISIGLNFLGLADFALGLGVIAGFTNLIPFFGPVLGSIPALIVAIAQGGWTALWVLLLFAVIQNLETYVLDPLLVGNSVKVHPLYQLLAVLGGAQVLGIVGALIVPPWIAGGAVLLESLYVQPKLATEQKALNKF</sequence>
<dbReference type="Pfam" id="PF01594">
    <property type="entry name" value="AI-2E_transport"/>
    <property type="match status" value="1"/>
</dbReference>
<dbReference type="EMBL" id="CAACVJ010000379">
    <property type="protein sequence ID" value="VEP16376.1"/>
    <property type="molecule type" value="Genomic_DNA"/>
</dbReference>
<evidence type="ECO:0000256" key="4">
    <source>
        <dbReference type="ARBA" id="ARBA00022989"/>
    </source>
</evidence>
<evidence type="ECO:0000313" key="7">
    <source>
        <dbReference type="EMBL" id="VEP16376.1"/>
    </source>
</evidence>
<keyword evidence="4 6" id="KW-1133">Transmembrane helix</keyword>
<dbReference type="InterPro" id="IPR002549">
    <property type="entry name" value="AI-2E-like"/>
</dbReference>
<dbReference type="PANTHER" id="PTHR21716">
    <property type="entry name" value="TRANSMEMBRANE PROTEIN"/>
    <property type="match status" value="1"/>
</dbReference>
<evidence type="ECO:0000256" key="5">
    <source>
        <dbReference type="ARBA" id="ARBA00023136"/>
    </source>
</evidence>
<dbReference type="GO" id="GO:0016020">
    <property type="term" value="C:membrane"/>
    <property type="evidence" value="ECO:0007669"/>
    <property type="project" value="UniProtKB-SubCell"/>
</dbReference>
<gene>
    <name evidence="7" type="ORF">H1P_440034</name>
</gene>
<keyword evidence="3 6" id="KW-0812">Transmembrane</keyword>
<proteinExistence type="inferred from homology"/>
<keyword evidence="5 6" id="KW-0472">Membrane</keyword>
<dbReference type="Proteomes" id="UP000320055">
    <property type="component" value="Unassembled WGS sequence"/>
</dbReference>
<evidence type="ECO:0000256" key="2">
    <source>
        <dbReference type="ARBA" id="ARBA00009773"/>
    </source>
</evidence>
<feature type="transmembrane region" description="Helical" evidence="6">
    <location>
        <begin position="36"/>
        <end position="57"/>
    </location>
</feature>
<dbReference type="GO" id="GO:0055085">
    <property type="term" value="P:transmembrane transport"/>
    <property type="evidence" value="ECO:0007669"/>
    <property type="project" value="TreeGrafter"/>
</dbReference>
<reference evidence="7 8" key="1">
    <citation type="submission" date="2019-01" db="EMBL/GenBank/DDBJ databases">
        <authorList>
            <person name="Brito A."/>
        </authorList>
    </citation>
    <scope>NUCLEOTIDE SEQUENCE [LARGE SCALE GENOMIC DNA]</scope>
    <source>
        <strain evidence="7">1</strain>
    </source>
</reference>
<feature type="transmembrane region" description="Helical" evidence="6">
    <location>
        <begin position="266"/>
        <end position="290"/>
    </location>
</feature>
<dbReference type="PANTHER" id="PTHR21716:SF62">
    <property type="entry name" value="TRANSPORT PROTEIN YDBI-RELATED"/>
    <property type="match status" value="1"/>
</dbReference>
<feature type="transmembrane region" description="Helical" evidence="6">
    <location>
        <begin position="216"/>
        <end position="237"/>
    </location>
</feature>
<comment type="subcellular location">
    <subcellularLocation>
        <location evidence="1">Membrane</location>
        <topology evidence="1">Multi-pass membrane protein</topology>
    </subcellularLocation>
</comment>
<dbReference type="AlphaFoldDB" id="A0A563VY80"/>
<evidence type="ECO:0000256" key="3">
    <source>
        <dbReference type="ARBA" id="ARBA00022692"/>
    </source>
</evidence>
<feature type="transmembrane region" description="Helical" evidence="6">
    <location>
        <begin position="69"/>
        <end position="91"/>
    </location>
</feature>
<keyword evidence="8" id="KW-1185">Reference proteome</keyword>